<keyword evidence="3" id="KW-1185">Reference proteome</keyword>
<organism evidence="2 3">
    <name type="scientific">Crocosphaera watsonii WH 8501</name>
    <dbReference type="NCBI Taxonomy" id="165597"/>
    <lineage>
        <taxon>Bacteria</taxon>
        <taxon>Bacillati</taxon>
        <taxon>Cyanobacteriota</taxon>
        <taxon>Cyanophyceae</taxon>
        <taxon>Oscillatoriophycideae</taxon>
        <taxon>Chroococcales</taxon>
        <taxon>Aphanothecaceae</taxon>
        <taxon>Crocosphaera</taxon>
    </lineage>
</organism>
<reference evidence="2" key="3">
    <citation type="submission" date="2016-12" db="EMBL/GenBank/DDBJ databases">
        <title>Annotation of the draft genome assembly of Crocosphaera watsonii WH 8501.</title>
        <authorList>
            <consortium name="US DOE Joint Genome Institute (JGI-ORNL)"/>
            <person name="Larimer F."/>
            <person name="Land M."/>
        </authorList>
    </citation>
    <scope>NUCLEOTIDE SEQUENCE</scope>
    <source>
        <strain evidence="2">WH 8501</strain>
    </source>
</reference>
<name>Q4CAA5_CROWT</name>
<evidence type="ECO:0000313" key="2">
    <source>
        <dbReference type="EMBL" id="EAM53031.1"/>
    </source>
</evidence>
<gene>
    <name evidence="2" type="ORF">CwatDRAFT_6593</name>
</gene>
<reference evidence="2" key="1">
    <citation type="submission" date="2004-02" db="EMBL/GenBank/DDBJ databases">
        <authorList>
            <consortium name="DOE Joint Genome Institute"/>
        </authorList>
    </citation>
    <scope>NUCLEOTIDE SEQUENCE [LARGE SCALE GENOMIC DNA]</scope>
    <source>
        <strain evidence="2">WH 8501</strain>
    </source>
</reference>
<proteinExistence type="predicted"/>
<dbReference type="EMBL" id="AADV02000001">
    <property type="protein sequence ID" value="EAM53031.1"/>
    <property type="molecule type" value="Genomic_DNA"/>
</dbReference>
<dbReference type="Pfam" id="PF12770">
    <property type="entry name" value="CHAT"/>
    <property type="match status" value="1"/>
</dbReference>
<dbReference type="InterPro" id="IPR024983">
    <property type="entry name" value="CHAT_dom"/>
</dbReference>
<reference evidence="2" key="2">
    <citation type="submission" date="2005-06" db="EMBL/GenBank/DDBJ databases">
        <title>Sequencing of the draft genome and assembly of Crocosphaera watsonii WH 8501.</title>
        <authorList>
            <consortium name="US DOE Joint Genome Institute (JGI-PGF)"/>
            <person name="Copeland A."/>
            <person name="Lucas S."/>
            <person name="Lapidus A."/>
            <person name="Barry K."/>
            <person name="Detter C."/>
            <person name="Glavina T."/>
            <person name="Hammon N."/>
            <person name="Israni S."/>
            <person name="Pitluck S."/>
            <person name="Richardson P."/>
        </authorList>
    </citation>
    <scope>NUCLEOTIDE SEQUENCE [LARGE SCALE GENOMIC DNA]</scope>
    <source>
        <strain evidence="2">WH 8501</strain>
    </source>
</reference>
<dbReference type="AlphaFoldDB" id="Q4CAA5"/>
<evidence type="ECO:0000313" key="3">
    <source>
        <dbReference type="Proteomes" id="UP000003922"/>
    </source>
</evidence>
<sequence length="74" mass="8324">MTGGLFLLSCTSLWNVDDESTSLLMQQFYGYLRAGKSKAEALKLAQQDTRRKYPHPYYWAGFVLTGDSGKLIAD</sequence>
<accession>Q4CAA5</accession>
<dbReference type="Proteomes" id="UP000003922">
    <property type="component" value="Unassembled WGS sequence"/>
</dbReference>
<evidence type="ECO:0000259" key="1">
    <source>
        <dbReference type="Pfam" id="PF12770"/>
    </source>
</evidence>
<dbReference type="RefSeq" id="WP_007303338.1">
    <property type="nucleotide sequence ID" value="NZ_AADV02000001.1"/>
</dbReference>
<dbReference type="KEGG" id="cwa:CwatDRAFT_6593"/>
<feature type="domain" description="CHAT" evidence="1">
    <location>
        <begin position="11"/>
        <end position="67"/>
    </location>
</feature>
<comment type="caution">
    <text evidence="2">The sequence shown here is derived from an EMBL/GenBank/DDBJ whole genome shotgun (WGS) entry which is preliminary data.</text>
</comment>
<protein>
    <submittedName>
        <fullName evidence="2">Similar to Uncharacterized protein conserved in bacteria</fullName>
    </submittedName>
</protein>